<accession>A0A4P9ZFL4</accession>
<evidence type="ECO:0000256" key="9">
    <source>
        <dbReference type="SAM" id="Phobius"/>
    </source>
</evidence>
<evidence type="ECO:0000256" key="5">
    <source>
        <dbReference type="ARBA" id="ARBA00022927"/>
    </source>
</evidence>
<dbReference type="SUPFAM" id="SSF58038">
    <property type="entry name" value="SNARE fusion complex"/>
    <property type="match status" value="1"/>
</dbReference>
<organism evidence="11 12">
    <name type="scientific">Metschnikowia bicuspidata</name>
    <dbReference type="NCBI Taxonomy" id="27322"/>
    <lineage>
        <taxon>Eukaryota</taxon>
        <taxon>Fungi</taxon>
        <taxon>Dikarya</taxon>
        <taxon>Ascomycota</taxon>
        <taxon>Saccharomycotina</taxon>
        <taxon>Pichiomycetes</taxon>
        <taxon>Metschnikowiaceae</taxon>
        <taxon>Metschnikowia</taxon>
    </lineage>
</organism>
<dbReference type="Pfam" id="PF10496">
    <property type="entry name" value="Syntaxin-18_N"/>
    <property type="match status" value="1"/>
</dbReference>
<dbReference type="InterPro" id="IPR019529">
    <property type="entry name" value="Syntaxin-18_N"/>
</dbReference>
<dbReference type="GO" id="GO:0015031">
    <property type="term" value="P:protein transport"/>
    <property type="evidence" value="ECO:0007669"/>
    <property type="project" value="UniProtKB-KW"/>
</dbReference>
<evidence type="ECO:0000259" key="10">
    <source>
        <dbReference type="PROSITE" id="PS50192"/>
    </source>
</evidence>
<protein>
    <recommendedName>
        <fullName evidence="10">t-SNARE coiled-coil homology domain-containing protein</fullName>
    </recommendedName>
</protein>
<evidence type="ECO:0000256" key="1">
    <source>
        <dbReference type="ARBA" id="ARBA00004211"/>
    </source>
</evidence>
<dbReference type="Proteomes" id="UP000268321">
    <property type="component" value="Unassembled WGS sequence"/>
</dbReference>
<dbReference type="InterPro" id="IPR000727">
    <property type="entry name" value="T_SNARE_dom"/>
</dbReference>
<dbReference type="PANTHER" id="PTHR15959:SF0">
    <property type="entry name" value="SYNTAXIN-18"/>
    <property type="match status" value="1"/>
</dbReference>
<comment type="subcellular location">
    <subcellularLocation>
        <location evidence="1">Membrane</location>
        <topology evidence="1">Single-pass type IV membrane protein</topology>
    </subcellularLocation>
</comment>
<keyword evidence="6 9" id="KW-1133">Transmembrane helix</keyword>
<keyword evidence="5" id="KW-0653">Protein transport</keyword>
<gene>
    <name evidence="11" type="ORF">METBISCDRAFT_14438</name>
</gene>
<dbReference type="GO" id="GO:0005783">
    <property type="term" value="C:endoplasmic reticulum"/>
    <property type="evidence" value="ECO:0007669"/>
    <property type="project" value="TreeGrafter"/>
</dbReference>
<dbReference type="Gene3D" id="1.20.5.110">
    <property type="match status" value="1"/>
</dbReference>
<keyword evidence="7" id="KW-0175">Coiled coil</keyword>
<evidence type="ECO:0000256" key="2">
    <source>
        <dbReference type="ARBA" id="ARBA00009063"/>
    </source>
</evidence>
<dbReference type="OrthoDB" id="342981at2759"/>
<proteinExistence type="inferred from homology"/>
<evidence type="ECO:0000256" key="6">
    <source>
        <dbReference type="ARBA" id="ARBA00022989"/>
    </source>
</evidence>
<evidence type="ECO:0000256" key="8">
    <source>
        <dbReference type="ARBA" id="ARBA00023136"/>
    </source>
</evidence>
<reference evidence="12" key="1">
    <citation type="journal article" date="2018" name="Nat. Microbiol.">
        <title>Leveraging single-cell genomics to expand the fungal tree of life.</title>
        <authorList>
            <person name="Ahrendt S.R."/>
            <person name="Quandt C.A."/>
            <person name="Ciobanu D."/>
            <person name="Clum A."/>
            <person name="Salamov A."/>
            <person name="Andreopoulos B."/>
            <person name="Cheng J.F."/>
            <person name="Woyke T."/>
            <person name="Pelin A."/>
            <person name="Henrissat B."/>
            <person name="Reynolds N.K."/>
            <person name="Benny G.L."/>
            <person name="Smith M.E."/>
            <person name="James T.Y."/>
            <person name="Grigoriev I.V."/>
        </authorList>
    </citation>
    <scope>NUCLEOTIDE SEQUENCE [LARGE SCALE GENOMIC DNA]</scope>
    <source>
        <strain evidence="12">Baker2002</strain>
    </source>
</reference>
<dbReference type="GO" id="GO:0006890">
    <property type="term" value="P:retrograde vesicle-mediated transport, Golgi to endoplasmic reticulum"/>
    <property type="evidence" value="ECO:0007669"/>
    <property type="project" value="TreeGrafter"/>
</dbReference>
<dbReference type="GO" id="GO:0031201">
    <property type="term" value="C:SNARE complex"/>
    <property type="evidence" value="ECO:0007669"/>
    <property type="project" value="TreeGrafter"/>
</dbReference>
<keyword evidence="8 9" id="KW-0472">Membrane</keyword>
<keyword evidence="4 9" id="KW-0812">Transmembrane</keyword>
<evidence type="ECO:0000313" key="11">
    <source>
        <dbReference type="EMBL" id="RKP31242.1"/>
    </source>
</evidence>
<keyword evidence="12" id="KW-1185">Reference proteome</keyword>
<evidence type="ECO:0000256" key="7">
    <source>
        <dbReference type="ARBA" id="ARBA00023054"/>
    </source>
</evidence>
<name>A0A4P9ZFL4_9ASCO</name>
<dbReference type="PANTHER" id="PTHR15959">
    <property type="entry name" value="SYNTAXIN-18"/>
    <property type="match status" value="1"/>
</dbReference>
<feature type="transmembrane region" description="Helical" evidence="9">
    <location>
        <begin position="318"/>
        <end position="337"/>
    </location>
</feature>
<evidence type="ECO:0000313" key="12">
    <source>
        <dbReference type="Proteomes" id="UP000268321"/>
    </source>
</evidence>
<dbReference type="EMBL" id="ML004444">
    <property type="protein sequence ID" value="RKP31242.1"/>
    <property type="molecule type" value="Genomic_DNA"/>
</dbReference>
<comment type="similarity">
    <text evidence="2">Belongs to the syntaxin family.</text>
</comment>
<dbReference type="SMART" id="SM00397">
    <property type="entry name" value="t_SNARE"/>
    <property type="match status" value="1"/>
</dbReference>
<dbReference type="AlphaFoldDB" id="A0A4P9ZFL4"/>
<keyword evidence="3" id="KW-0813">Transport</keyword>
<sequence length="338" mass="39763">MTNLTPIFHKCVDIVSLKFHLVPSSDKREPLSKYPYIISDSFAKDCREVYNNLIRLSAFVAQIKPLYLQNNYEYSRYERDFKRLTAEEKNGIDEEFRLKVHQMNEKLKFFRAYETKRNQLFDALRQERRGFLSLFGDDLEDEEVIYNMNLSSHRAQMILFLNSMTYRCNSSFEKMQRQRYERERQLNLLHFQNLNDDDLGTYDNYKSILKLEGMDPENEISGGETKAFDGVSEELLQELTQENQQLLLSKENQFKQVEKLHTSMVDIVKLQAELTMHLEVQGEQIGNLIDNQSQIELDLRQGNQTLAKATERNKRGSNLIVATCITLGFLLLFIDYIS</sequence>
<evidence type="ECO:0000256" key="4">
    <source>
        <dbReference type="ARBA" id="ARBA00022692"/>
    </source>
</evidence>
<dbReference type="PROSITE" id="PS50192">
    <property type="entry name" value="T_SNARE"/>
    <property type="match status" value="1"/>
</dbReference>
<evidence type="ECO:0000256" key="3">
    <source>
        <dbReference type="ARBA" id="ARBA00022448"/>
    </source>
</evidence>
<feature type="domain" description="T-SNARE coiled-coil homology" evidence="10">
    <location>
        <begin position="247"/>
        <end position="309"/>
    </location>
</feature>